<reference evidence="1" key="1">
    <citation type="journal article" date="2020" name="Stud. Mycol.">
        <title>101 Dothideomycetes genomes: a test case for predicting lifestyles and emergence of pathogens.</title>
        <authorList>
            <person name="Haridas S."/>
            <person name="Albert R."/>
            <person name="Binder M."/>
            <person name="Bloem J."/>
            <person name="Labutti K."/>
            <person name="Salamov A."/>
            <person name="Andreopoulos B."/>
            <person name="Baker S."/>
            <person name="Barry K."/>
            <person name="Bills G."/>
            <person name="Bluhm B."/>
            <person name="Cannon C."/>
            <person name="Castanera R."/>
            <person name="Culley D."/>
            <person name="Daum C."/>
            <person name="Ezra D."/>
            <person name="Gonzalez J."/>
            <person name="Henrissat B."/>
            <person name="Kuo A."/>
            <person name="Liang C."/>
            <person name="Lipzen A."/>
            <person name="Lutzoni F."/>
            <person name="Magnuson J."/>
            <person name="Mondo S."/>
            <person name="Nolan M."/>
            <person name="Ohm R."/>
            <person name="Pangilinan J."/>
            <person name="Park H.-J."/>
            <person name="Ramirez L."/>
            <person name="Alfaro M."/>
            <person name="Sun H."/>
            <person name="Tritt A."/>
            <person name="Yoshinaga Y."/>
            <person name="Zwiers L.-H."/>
            <person name="Turgeon B."/>
            <person name="Goodwin S."/>
            <person name="Spatafora J."/>
            <person name="Crous P."/>
            <person name="Grigoriev I."/>
        </authorList>
    </citation>
    <scope>NUCLEOTIDE SEQUENCE</scope>
    <source>
        <strain evidence="1">ATCC 200398</strain>
    </source>
</reference>
<gene>
    <name evidence="1" type="ORF">BDR25DRAFT_325166</name>
</gene>
<name>A0ACB6QWP9_9PLEO</name>
<organism evidence="1 2">
    <name type="scientific">Lindgomyces ingoldianus</name>
    <dbReference type="NCBI Taxonomy" id="673940"/>
    <lineage>
        <taxon>Eukaryota</taxon>
        <taxon>Fungi</taxon>
        <taxon>Dikarya</taxon>
        <taxon>Ascomycota</taxon>
        <taxon>Pezizomycotina</taxon>
        <taxon>Dothideomycetes</taxon>
        <taxon>Pleosporomycetidae</taxon>
        <taxon>Pleosporales</taxon>
        <taxon>Lindgomycetaceae</taxon>
        <taxon>Lindgomyces</taxon>
    </lineage>
</organism>
<evidence type="ECO:0000313" key="1">
    <source>
        <dbReference type="EMBL" id="KAF2471433.1"/>
    </source>
</evidence>
<dbReference type="Proteomes" id="UP000799755">
    <property type="component" value="Unassembled WGS sequence"/>
</dbReference>
<protein>
    <submittedName>
        <fullName evidence="1">Alcohol oxidase</fullName>
    </submittedName>
</protein>
<evidence type="ECO:0000313" key="2">
    <source>
        <dbReference type="Proteomes" id="UP000799755"/>
    </source>
</evidence>
<sequence length="595" mass="65883">MTIIMILIADSLVFAPHSQHSQHDEDYPSQLLATEYDYIIIGGGTSGLTVGDRLTEGGKHSLLVLEYGYFDTQVNMAPRRMFNITSEMQPNLRNRTFQVGIGCVVGGSSIVNGQVFLRGSKPEYDAWKELGGPNSTWDWNGLLPYFRKGITLSPPDPEISAEFNMSYNSKYYGKDARVYATFSGGRPEPFMKNLYNAMAKMPGMTIPEDSGSGEAGLYWYPISQDGTEFKRSSSRTGHWDGLNRANYEMLTGAKVNKINFNSDKKAISVQFISRNDSTVPPVTTKARKQVILAAGSIHTPQILLQSGIGPAKLLKEYNISVVEDLPGVGSNFQDHSYIPQIAYKWGITPNGSLPKRQDRNPWGKSVPPTLAAMIGMPVVSPEKYEALSKAFENQDPASHLPATYTKDQIEGYKQQQKVYSKLFREKNMQWNEMMMFGPGGSIQNLHPLSRGLVLPPKNDLNAEMTVDYRAATNAIDVDVMVEIIKFMRRYMTESDLKVWAPEELSPGVAVTSDNALKDWARDMINPSVYHPVGTAAKMPREWGGVVDEELAVHGLKDLTIVDASIMPTLIGATTSMTVYACAEKAADIIKAKTGW</sequence>
<keyword evidence="2" id="KW-1185">Reference proteome</keyword>
<dbReference type="EMBL" id="MU003505">
    <property type="protein sequence ID" value="KAF2471433.1"/>
    <property type="molecule type" value="Genomic_DNA"/>
</dbReference>
<proteinExistence type="predicted"/>
<accession>A0ACB6QWP9</accession>
<comment type="caution">
    <text evidence="1">The sequence shown here is derived from an EMBL/GenBank/DDBJ whole genome shotgun (WGS) entry which is preliminary data.</text>
</comment>